<sequence>MLAPTSKSSSVSAYPTSPELQTSLGLVLDPKHLKITASAASNGGDGILSEFRANGPAYCDIEFATSLTEGSCQSAVLIPPDSGPQSDSSLEYAVSDTKKPSNENSQNDSQFTTSASSQDSSGVAHGGTSDFPSSPSISDMGAHADDNLLDIRITDDDDSVSTRRASKYCKKPGEGLEDLMRALELVGHPMISAKGQESRKSLIVRQATEFLLAYGNL</sequence>
<dbReference type="AlphaFoldDB" id="A0A166AUK1"/>
<name>A0A166AUK1_9AGAM</name>
<gene>
    <name evidence="2" type="ORF">SISSUDRAFT_1051031</name>
</gene>
<evidence type="ECO:0000256" key="1">
    <source>
        <dbReference type="SAM" id="MobiDB-lite"/>
    </source>
</evidence>
<accession>A0A166AUK1</accession>
<feature type="compositionally biased region" description="Polar residues" evidence="1">
    <location>
        <begin position="102"/>
        <end position="121"/>
    </location>
</feature>
<evidence type="ECO:0000313" key="2">
    <source>
        <dbReference type="EMBL" id="KZT35691.1"/>
    </source>
</evidence>
<evidence type="ECO:0000313" key="3">
    <source>
        <dbReference type="Proteomes" id="UP000076798"/>
    </source>
</evidence>
<protein>
    <submittedName>
        <fullName evidence="2">Uncharacterized protein</fullName>
    </submittedName>
</protein>
<reference evidence="2 3" key="1">
    <citation type="journal article" date="2016" name="Mol. Biol. Evol.">
        <title>Comparative Genomics of Early-Diverging Mushroom-Forming Fungi Provides Insights into the Origins of Lignocellulose Decay Capabilities.</title>
        <authorList>
            <person name="Nagy L.G."/>
            <person name="Riley R."/>
            <person name="Tritt A."/>
            <person name="Adam C."/>
            <person name="Daum C."/>
            <person name="Floudas D."/>
            <person name="Sun H."/>
            <person name="Yadav J.S."/>
            <person name="Pangilinan J."/>
            <person name="Larsson K.H."/>
            <person name="Matsuura K."/>
            <person name="Barry K."/>
            <person name="Labutti K."/>
            <person name="Kuo R."/>
            <person name="Ohm R.A."/>
            <person name="Bhattacharya S.S."/>
            <person name="Shirouzu T."/>
            <person name="Yoshinaga Y."/>
            <person name="Martin F.M."/>
            <person name="Grigoriev I.V."/>
            <person name="Hibbett D.S."/>
        </authorList>
    </citation>
    <scope>NUCLEOTIDE SEQUENCE [LARGE SCALE GENOMIC DNA]</scope>
    <source>
        <strain evidence="2 3">HHB10207 ss-3</strain>
    </source>
</reference>
<feature type="region of interest" description="Disordered" evidence="1">
    <location>
        <begin position="75"/>
        <end position="142"/>
    </location>
</feature>
<dbReference type="Proteomes" id="UP000076798">
    <property type="component" value="Unassembled WGS sequence"/>
</dbReference>
<organism evidence="2 3">
    <name type="scientific">Sistotremastrum suecicum HHB10207 ss-3</name>
    <dbReference type="NCBI Taxonomy" id="1314776"/>
    <lineage>
        <taxon>Eukaryota</taxon>
        <taxon>Fungi</taxon>
        <taxon>Dikarya</taxon>
        <taxon>Basidiomycota</taxon>
        <taxon>Agaricomycotina</taxon>
        <taxon>Agaricomycetes</taxon>
        <taxon>Sistotremastrales</taxon>
        <taxon>Sistotremastraceae</taxon>
        <taxon>Sistotremastrum</taxon>
    </lineage>
</organism>
<proteinExistence type="predicted"/>
<dbReference type="EMBL" id="KV428131">
    <property type="protein sequence ID" value="KZT35691.1"/>
    <property type="molecule type" value="Genomic_DNA"/>
</dbReference>
<keyword evidence="3" id="KW-1185">Reference proteome</keyword>
<feature type="region of interest" description="Disordered" evidence="1">
    <location>
        <begin position="1"/>
        <end position="22"/>
    </location>
</feature>